<dbReference type="InterPro" id="IPR036386">
    <property type="entry name" value="HscB_C_sf"/>
</dbReference>
<dbReference type="GO" id="GO:0001671">
    <property type="term" value="F:ATPase activator activity"/>
    <property type="evidence" value="ECO:0007669"/>
    <property type="project" value="InterPro"/>
</dbReference>
<dbReference type="GO" id="GO:0051259">
    <property type="term" value="P:protein complex oligomerization"/>
    <property type="evidence" value="ECO:0007669"/>
    <property type="project" value="InterPro"/>
</dbReference>
<reference evidence="5 6" key="1">
    <citation type="journal article" date="2011" name="PLoS Genet.">
        <title>Genomic analysis of the necrotrophic fungal pathogens Sclerotinia sclerotiorum and Botrytis cinerea.</title>
        <authorList>
            <person name="Amselem J."/>
            <person name="Cuomo C.A."/>
            <person name="van Kan J.A."/>
            <person name="Viaud M."/>
            <person name="Benito E.P."/>
            <person name="Couloux A."/>
            <person name="Coutinho P.M."/>
            <person name="de Vries R.P."/>
            <person name="Dyer P.S."/>
            <person name="Fillinger S."/>
            <person name="Fournier E."/>
            <person name="Gout L."/>
            <person name="Hahn M."/>
            <person name="Kohn L."/>
            <person name="Lapalu N."/>
            <person name="Plummer K.M."/>
            <person name="Pradier J.M."/>
            <person name="Quevillon E."/>
            <person name="Sharon A."/>
            <person name="Simon A."/>
            <person name="ten Have A."/>
            <person name="Tudzynski B."/>
            <person name="Tudzynski P."/>
            <person name="Wincker P."/>
            <person name="Andrew M."/>
            <person name="Anthouard V."/>
            <person name="Beever R.E."/>
            <person name="Beffa R."/>
            <person name="Benoit I."/>
            <person name="Bouzid O."/>
            <person name="Brault B."/>
            <person name="Chen Z."/>
            <person name="Choquer M."/>
            <person name="Collemare J."/>
            <person name="Cotton P."/>
            <person name="Danchin E.G."/>
            <person name="Da Silva C."/>
            <person name="Gautier A."/>
            <person name="Giraud C."/>
            <person name="Giraud T."/>
            <person name="Gonzalez C."/>
            <person name="Grossetete S."/>
            <person name="Guldener U."/>
            <person name="Henrissat B."/>
            <person name="Howlett B.J."/>
            <person name="Kodira C."/>
            <person name="Kretschmer M."/>
            <person name="Lappartient A."/>
            <person name="Leroch M."/>
            <person name="Levis C."/>
            <person name="Mauceli E."/>
            <person name="Neuveglise C."/>
            <person name="Oeser B."/>
            <person name="Pearson M."/>
            <person name="Poulain J."/>
            <person name="Poussereau N."/>
            <person name="Quesneville H."/>
            <person name="Rascle C."/>
            <person name="Schumacher J."/>
            <person name="Segurens B."/>
            <person name="Sexton A."/>
            <person name="Silva E."/>
            <person name="Sirven C."/>
            <person name="Soanes D.M."/>
            <person name="Talbot N.J."/>
            <person name="Templeton M."/>
            <person name="Yandava C."/>
            <person name="Yarden O."/>
            <person name="Zeng Q."/>
            <person name="Rollins J.A."/>
            <person name="Lebrun M.H."/>
            <person name="Dickman M."/>
        </authorList>
    </citation>
    <scope>NUCLEOTIDE SEQUENCE [LARGE SCALE GENOMIC DNA]</scope>
    <source>
        <strain evidence="5 6">B05.10</strain>
    </source>
</reference>
<dbReference type="GeneID" id="36393931"/>
<reference evidence="5 6" key="3">
    <citation type="journal article" date="2017" name="Mol. Plant Pathol.">
        <title>A gapless genome sequence of the fungus Botrytis cinerea.</title>
        <authorList>
            <person name="Van Kan J.A."/>
            <person name="Stassen J.H."/>
            <person name="Mosbach A."/>
            <person name="Van Der Lee T.A."/>
            <person name="Faino L."/>
            <person name="Farmer A.D."/>
            <person name="Papasotiriou D.G."/>
            <person name="Zhou S."/>
            <person name="Seidl M.F."/>
            <person name="Cottam E."/>
            <person name="Edel D."/>
            <person name="Hahn M."/>
            <person name="Schwartz D.C."/>
            <person name="Dietrich R.A."/>
            <person name="Widdison S."/>
            <person name="Scalliet G."/>
        </authorList>
    </citation>
    <scope>NUCLEOTIDE SEQUENCE [LARGE SCALE GENOMIC DNA]</scope>
    <source>
        <strain evidence="5 6">B05.10</strain>
    </source>
</reference>
<dbReference type="EMBL" id="CP009806">
    <property type="protein sequence ID" value="ATZ47078.1"/>
    <property type="molecule type" value="Genomic_DNA"/>
</dbReference>
<dbReference type="InterPro" id="IPR004640">
    <property type="entry name" value="HscB"/>
</dbReference>
<dbReference type="InterPro" id="IPR001623">
    <property type="entry name" value="DnaJ_domain"/>
</dbReference>
<gene>
    <name evidence="5" type="primary">Bcjac1</name>
    <name evidence="5" type="ORF">BCIN_02g04010</name>
</gene>
<dbReference type="Gene3D" id="1.20.1280.20">
    <property type="entry name" value="HscB, C-terminal domain"/>
    <property type="match status" value="1"/>
</dbReference>
<dbReference type="PANTHER" id="PTHR14021:SF15">
    <property type="entry name" value="IRON-SULFUR CLUSTER CO-CHAPERONE PROTEIN HSCB"/>
    <property type="match status" value="1"/>
</dbReference>
<feature type="domain" description="J" evidence="4">
    <location>
        <begin position="79"/>
        <end position="166"/>
    </location>
</feature>
<dbReference type="SUPFAM" id="SSF47144">
    <property type="entry name" value="HSC20 (HSCB), C-terminal oligomerisation domain"/>
    <property type="match status" value="1"/>
</dbReference>
<dbReference type="GO" id="GO:0005739">
    <property type="term" value="C:mitochondrion"/>
    <property type="evidence" value="ECO:0007669"/>
    <property type="project" value="TreeGrafter"/>
</dbReference>
<dbReference type="SUPFAM" id="SSF46565">
    <property type="entry name" value="Chaperone J-domain"/>
    <property type="match status" value="1"/>
</dbReference>
<evidence type="ECO:0000256" key="3">
    <source>
        <dbReference type="SAM" id="MobiDB-lite"/>
    </source>
</evidence>
<dbReference type="SMART" id="SM00271">
    <property type="entry name" value="DnaJ"/>
    <property type="match status" value="1"/>
</dbReference>
<dbReference type="Pfam" id="PF07743">
    <property type="entry name" value="HSCB_C"/>
    <property type="match status" value="1"/>
</dbReference>
<keyword evidence="2" id="KW-0143">Chaperone</keyword>
<sequence>MRSSMIPRSLMRSCRTASTRPAIVRHTALVCQTCHQQSNPLFQAAAAISSRRNASSSTNPSPSASPEQTTPPFASTPQTHYDLFPLTLPRGPPPSGPFHVDVRALRNEFLRLQASAHPDLHSASNKARAEATSALINEAYKTLQSPLLRAQYLLGLQGVDVHDETGKTGGEEGDNELLMEVLETREEMEEAEEEGDLDGLKARNEERIVKSEDVVGKALESGDMETARRETVRLRYWVNVRDSLHAWEKGKPVVMVH</sequence>
<dbReference type="RefSeq" id="XP_024547056.1">
    <property type="nucleotide sequence ID" value="XM_024691286.1"/>
</dbReference>
<evidence type="ECO:0000256" key="1">
    <source>
        <dbReference type="ARBA" id="ARBA00010476"/>
    </source>
</evidence>
<dbReference type="VEuPathDB" id="FungiDB:Bcin02g04010"/>
<accession>A0A384J8R3</accession>
<comment type="similarity">
    <text evidence="1">Belongs to the HscB family.</text>
</comment>
<dbReference type="NCBIfam" id="TIGR00714">
    <property type="entry name" value="hscB"/>
    <property type="match status" value="1"/>
</dbReference>
<dbReference type="GO" id="GO:0051087">
    <property type="term" value="F:protein-folding chaperone binding"/>
    <property type="evidence" value="ECO:0007669"/>
    <property type="project" value="InterPro"/>
</dbReference>
<evidence type="ECO:0000313" key="5">
    <source>
        <dbReference type="EMBL" id="ATZ47078.1"/>
    </source>
</evidence>
<protein>
    <submittedName>
        <fullName evidence="5">Bcjac1</fullName>
    </submittedName>
</protein>
<dbReference type="OrthoDB" id="448954at2759"/>
<organism evidence="5 6">
    <name type="scientific">Botryotinia fuckeliana (strain B05.10)</name>
    <name type="common">Noble rot fungus</name>
    <name type="synonym">Botrytis cinerea</name>
    <dbReference type="NCBI Taxonomy" id="332648"/>
    <lineage>
        <taxon>Eukaryota</taxon>
        <taxon>Fungi</taxon>
        <taxon>Dikarya</taxon>
        <taxon>Ascomycota</taxon>
        <taxon>Pezizomycotina</taxon>
        <taxon>Leotiomycetes</taxon>
        <taxon>Helotiales</taxon>
        <taxon>Sclerotiniaceae</taxon>
        <taxon>Botrytis</taxon>
    </lineage>
</organism>
<proteinExistence type="inferred from homology"/>
<dbReference type="Gene3D" id="1.10.287.110">
    <property type="entry name" value="DnaJ domain"/>
    <property type="match status" value="1"/>
</dbReference>
<dbReference type="InterPro" id="IPR036869">
    <property type="entry name" value="J_dom_sf"/>
</dbReference>
<dbReference type="AlphaFoldDB" id="A0A384J8R3"/>
<dbReference type="InterPro" id="IPR009073">
    <property type="entry name" value="HscB_oligo_C"/>
</dbReference>
<evidence type="ECO:0000313" key="6">
    <source>
        <dbReference type="Proteomes" id="UP000001798"/>
    </source>
</evidence>
<evidence type="ECO:0000259" key="4">
    <source>
        <dbReference type="PROSITE" id="PS50076"/>
    </source>
</evidence>
<dbReference type="PROSITE" id="PS50076">
    <property type="entry name" value="DNAJ_2"/>
    <property type="match status" value="1"/>
</dbReference>
<feature type="compositionally biased region" description="Low complexity" evidence="3">
    <location>
        <begin position="46"/>
        <end position="65"/>
    </location>
</feature>
<dbReference type="CDD" id="cd06257">
    <property type="entry name" value="DnaJ"/>
    <property type="match status" value="1"/>
</dbReference>
<evidence type="ECO:0000256" key="2">
    <source>
        <dbReference type="ARBA" id="ARBA00023186"/>
    </source>
</evidence>
<dbReference type="PANTHER" id="PTHR14021">
    <property type="entry name" value="IRON-SULFUR CLUSTER CO-CHAPERONE PROTEIN HSCB"/>
    <property type="match status" value="1"/>
</dbReference>
<keyword evidence="6" id="KW-1185">Reference proteome</keyword>
<name>A0A384J8R3_BOTFB</name>
<reference evidence="5 6" key="2">
    <citation type="journal article" date="2012" name="Eukaryot. Cell">
        <title>Genome update of Botrytis cinerea strains B05.10 and T4.</title>
        <authorList>
            <person name="Staats M."/>
            <person name="van Kan J.A."/>
        </authorList>
    </citation>
    <scope>NUCLEOTIDE SEQUENCE [LARGE SCALE GENOMIC DNA]</scope>
    <source>
        <strain evidence="5 6">B05.10</strain>
    </source>
</reference>
<dbReference type="KEGG" id="bfu:BCIN_02g04010"/>
<dbReference type="Proteomes" id="UP000001798">
    <property type="component" value="Chromosome 2"/>
</dbReference>
<feature type="region of interest" description="Disordered" evidence="3">
    <location>
        <begin position="46"/>
        <end position="81"/>
    </location>
</feature>
<feature type="compositionally biased region" description="Polar residues" evidence="3">
    <location>
        <begin position="66"/>
        <end position="79"/>
    </location>
</feature>
<dbReference type="GO" id="GO:0044571">
    <property type="term" value="P:[2Fe-2S] cluster assembly"/>
    <property type="evidence" value="ECO:0007669"/>
    <property type="project" value="InterPro"/>
</dbReference>